<dbReference type="PANTHER" id="PTHR30055">
    <property type="entry name" value="HTH-TYPE TRANSCRIPTIONAL REGULATOR RUTR"/>
    <property type="match status" value="1"/>
</dbReference>
<reference evidence="6" key="2">
    <citation type="submission" date="2023-01" db="EMBL/GenBank/DDBJ databases">
        <authorList>
            <person name="Sun Q."/>
            <person name="Evtushenko L."/>
        </authorList>
    </citation>
    <scope>NUCLEOTIDE SEQUENCE</scope>
    <source>
        <strain evidence="6">VKM Ac-1940</strain>
    </source>
</reference>
<keyword evidence="1" id="KW-0805">Transcription regulation</keyword>
<organism evidence="6 7">
    <name type="scientific">Microbacterium dextranolyticum</name>
    <dbReference type="NCBI Taxonomy" id="36806"/>
    <lineage>
        <taxon>Bacteria</taxon>
        <taxon>Bacillati</taxon>
        <taxon>Actinomycetota</taxon>
        <taxon>Actinomycetes</taxon>
        <taxon>Micrococcales</taxon>
        <taxon>Microbacteriaceae</taxon>
        <taxon>Microbacterium</taxon>
    </lineage>
</organism>
<dbReference type="PRINTS" id="PR00455">
    <property type="entry name" value="HTHTETR"/>
</dbReference>
<keyword evidence="2 4" id="KW-0238">DNA-binding</keyword>
<evidence type="ECO:0000256" key="3">
    <source>
        <dbReference type="ARBA" id="ARBA00023163"/>
    </source>
</evidence>
<dbReference type="GO" id="GO:0000976">
    <property type="term" value="F:transcription cis-regulatory region binding"/>
    <property type="evidence" value="ECO:0007669"/>
    <property type="project" value="TreeGrafter"/>
</dbReference>
<dbReference type="GO" id="GO:0003700">
    <property type="term" value="F:DNA-binding transcription factor activity"/>
    <property type="evidence" value="ECO:0007669"/>
    <property type="project" value="TreeGrafter"/>
</dbReference>
<keyword evidence="3" id="KW-0804">Transcription</keyword>
<dbReference type="EMBL" id="BSER01000009">
    <property type="protein sequence ID" value="GLJ95897.1"/>
    <property type="molecule type" value="Genomic_DNA"/>
</dbReference>
<feature type="DNA-binding region" description="H-T-H motif" evidence="4">
    <location>
        <begin position="38"/>
        <end position="57"/>
    </location>
</feature>
<evidence type="ECO:0000256" key="2">
    <source>
        <dbReference type="ARBA" id="ARBA00023125"/>
    </source>
</evidence>
<dbReference type="AlphaFoldDB" id="A0A9W6M6H9"/>
<gene>
    <name evidence="6" type="ORF">GCM10017591_19600</name>
</gene>
<dbReference type="InterPro" id="IPR001647">
    <property type="entry name" value="HTH_TetR"/>
</dbReference>
<evidence type="ECO:0000256" key="4">
    <source>
        <dbReference type="PROSITE-ProRule" id="PRU00335"/>
    </source>
</evidence>
<evidence type="ECO:0000256" key="1">
    <source>
        <dbReference type="ARBA" id="ARBA00023015"/>
    </source>
</evidence>
<feature type="domain" description="HTH tetR-type" evidence="5">
    <location>
        <begin position="15"/>
        <end position="75"/>
    </location>
</feature>
<dbReference type="InterPro" id="IPR050109">
    <property type="entry name" value="HTH-type_TetR-like_transc_reg"/>
</dbReference>
<dbReference type="Pfam" id="PF00440">
    <property type="entry name" value="TetR_N"/>
    <property type="match status" value="1"/>
</dbReference>
<dbReference type="Pfam" id="PF17931">
    <property type="entry name" value="TetR_C_23"/>
    <property type="match status" value="1"/>
</dbReference>
<dbReference type="Proteomes" id="UP001142291">
    <property type="component" value="Unassembled WGS sequence"/>
</dbReference>
<protein>
    <recommendedName>
        <fullName evidence="5">HTH tetR-type domain-containing protein</fullName>
    </recommendedName>
</protein>
<reference evidence="6" key="1">
    <citation type="journal article" date="2014" name="Int. J. Syst. Evol. Microbiol.">
        <title>Complete genome sequence of Corynebacterium casei LMG S-19264T (=DSM 44701T), isolated from a smear-ripened cheese.</title>
        <authorList>
            <consortium name="US DOE Joint Genome Institute (JGI-PGF)"/>
            <person name="Walter F."/>
            <person name="Albersmeier A."/>
            <person name="Kalinowski J."/>
            <person name="Ruckert C."/>
        </authorList>
    </citation>
    <scope>NUCLEOTIDE SEQUENCE</scope>
    <source>
        <strain evidence="6">VKM Ac-1940</strain>
    </source>
</reference>
<keyword evidence="7" id="KW-1185">Reference proteome</keyword>
<dbReference type="PROSITE" id="PS50977">
    <property type="entry name" value="HTH_TETR_2"/>
    <property type="match status" value="1"/>
</dbReference>
<dbReference type="RefSeq" id="WP_204963648.1">
    <property type="nucleotide sequence ID" value="NZ_BAAAUR010000001.1"/>
</dbReference>
<evidence type="ECO:0000313" key="6">
    <source>
        <dbReference type="EMBL" id="GLJ95897.1"/>
    </source>
</evidence>
<dbReference type="SUPFAM" id="SSF48498">
    <property type="entry name" value="Tetracyclin repressor-like, C-terminal domain"/>
    <property type="match status" value="1"/>
</dbReference>
<name>A0A9W6M6H9_9MICO</name>
<dbReference type="InterPro" id="IPR009057">
    <property type="entry name" value="Homeodomain-like_sf"/>
</dbReference>
<comment type="caution">
    <text evidence="6">The sequence shown here is derived from an EMBL/GenBank/DDBJ whole genome shotgun (WGS) entry which is preliminary data.</text>
</comment>
<evidence type="ECO:0000259" key="5">
    <source>
        <dbReference type="PROSITE" id="PS50977"/>
    </source>
</evidence>
<sequence length="227" mass="24824">MFSSATSAGKTAKSERTRAHVRDLALRSFRERGYDATTIRRIATEAGISVGTTNYHFASKADLVQELYLDVQQQHRSAAEPLLAESSDLIDRLRIVYTTGLDQLGPYHAHAAEFVSAALAPRSGINPLAAESSFARDVTEGLFADAVAGARNAPPGPVTAELPRVLFLAHLLLAMYWVYDESPDQERTRRLLDRGLALLKLALPLARLPLLRRPLAELLATAGEIRP</sequence>
<evidence type="ECO:0000313" key="7">
    <source>
        <dbReference type="Proteomes" id="UP001142291"/>
    </source>
</evidence>
<dbReference type="PANTHER" id="PTHR30055:SF234">
    <property type="entry name" value="HTH-TYPE TRANSCRIPTIONAL REGULATOR BETI"/>
    <property type="match status" value="1"/>
</dbReference>
<dbReference type="Gene3D" id="1.10.357.10">
    <property type="entry name" value="Tetracycline Repressor, domain 2"/>
    <property type="match status" value="1"/>
</dbReference>
<proteinExistence type="predicted"/>
<dbReference type="InterPro" id="IPR036271">
    <property type="entry name" value="Tet_transcr_reg_TetR-rel_C_sf"/>
</dbReference>
<dbReference type="InterPro" id="IPR041673">
    <property type="entry name" value="TetR_C_23"/>
</dbReference>
<dbReference type="SUPFAM" id="SSF46689">
    <property type="entry name" value="Homeodomain-like"/>
    <property type="match status" value="1"/>
</dbReference>
<accession>A0A9W6M6H9</accession>